<organism evidence="1">
    <name type="scientific">Tanacetum cinerariifolium</name>
    <name type="common">Dalmatian daisy</name>
    <name type="synonym">Chrysanthemum cinerariifolium</name>
    <dbReference type="NCBI Taxonomy" id="118510"/>
    <lineage>
        <taxon>Eukaryota</taxon>
        <taxon>Viridiplantae</taxon>
        <taxon>Streptophyta</taxon>
        <taxon>Embryophyta</taxon>
        <taxon>Tracheophyta</taxon>
        <taxon>Spermatophyta</taxon>
        <taxon>Magnoliopsida</taxon>
        <taxon>eudicotyledons</taxon>
        <taxon>Gunneridae</taxon>
        <taxon>Pentapetalae</taxon>
        <taxon>asterids</taxon>
        <taxon>campanulids</taxon>
        <taxon>Asterales</taxon>
        <taxon>Asteraceae</taxon>
        <taxon>Asteroideae</taxon>
        <taxon>Anthemideae</taxon>
        <taxon>Anthemidinae</taxon>
        <taxon>Tanacetum</taxon>
    </lineage>
</organism>
<dbReference type="AlphaFoldDB" id="A0A6L2ME93"/>
<proteinExistence type="predicted"/>
<dbReference type="EMBL" id="BKCJ010006335">
    <property type="protein sequence ID" value="GEU71607.1"/>
    <property type="molecule type" value="Genomic_DNA"/>
</dbReference>
<gene>
    <name evidence="1" type="ORF">Tci_043585</name>
</gene>
<name>A0A6L2ME93_TANCI</name>
<protein>
    <submittedName>
        <fullName evidence="1">Uncharacterized protein</fullName>
    </submittedName>
</protein>
<sequence>MLLSPLSRRLPNLSVVSSAFSIMARLRRAYTQHLLAYDLNFNVSSRLLISYQAQNLQQDDDNSNAKIEIDVVVNTSLASGSGDVDQIGCSYQQYMVEKPVYKVPVLRSREVERSDGYVGCVFNVGVHMKLDLDGTDKEEKQTNPQTTARIIQTGHNTEIERANFRQRVLDDAFSSMIKSNFPFLESLALMINWCSVEIFDIRCLTLRTLRLHFDLDNQIKKIELSLRLNDSINEEFFLTMREALELSSKFSVTVFSSCGVLLPFDIDDVRTILSFPATSVEELTYFIKRERYPRAISSRQANSQGKPRAIDTVAGAIGSHVVATG</sequence>
<reference evidence="1" key="1">
    <citation type="journal article" date="2019" name="Sci. Rep.">
        <title>Draft genome of Tanacetum cinerariifolium, the natural source of mosquito coil.</title>
        <authorList>
            <person name="Yamashiro T."/>
            <person name="Shiraishi A."/>
            <person name="Satake H."/>
            <person name="Nakayama K."/>
        </authorList>
    </citation>
    <scope>NUCLEOTIDE SEQUENCE</scope>
</reference>
<accession>A0A6L2ME93</accession>
<evidence type="ECO:0000313" key="1">
    <source>
        <dbReference type="EMBL" id="GEU71607.1"/>
    </source>
</evidence>
<comment type="caution">
    <text evidence="1">The sequence shown here is derived from an EMBL/GenBank/DDBJ whole genome shotgun (WGS) entry which is preliminary data.</text>
</comment>